<protein>
    <submittedName>
        <fullName evidence="10">SpoIIE family protein phosphatase</fullName>
    </submittedName>
</protein>
<dbReference type="SMART" id="SM00304">
    <property type="entry name" value="HAMP"/>
    <property type="match status" value="1"/>
</dbReference>
<name>A0A7W3U3A3_9GAMM</name>
<evidence type="ECO:0000256" key="7">
    <source>
        <dbReference type="SAM" id="Coils"/>
    </source>
</evidence>
<proteinExistence type="predicted"/>
<dbReference type="InterPro" id="IPR001932">
    <property type="entry name" value="PPM-type_phosphatase-like_dom"/>
</dbReference>
<keyword evidence="5 8" id="KW-1133">Transmembrane helix</keyword>
<evidence type="ECO:0000256" key="6">
    <source>
        <dbReference type="ARBA" id="ARBA00023136"/>
    </source>
</evidence>
<dbReference type="Gene3D" id="3.30.450.20">
    <property type="entry name" value="PAS domain"/>
    <property type="match status" value="1"/>
</dbReference>
<dbReference type="Gene3D" id="6.10.340.10">
    <property type="match status" value="1"/>
</dbReference>
<comment type="subcellular location">
    <subcellularLocation>
        <location evidence="1">Cell membrane</location>
        <topology evidence="1">Multi-pass membrane protein</topology>
    </subcellularLocation>
</comment>
<accession>A0A7W3U3A3</accession>
<evidence type="ECO:0000256" key="2">
    <source>
        <dbReference type="ARBA" id="ARBA00022475"/>
    </source>
</evidence>
<keyword evidence="4" id="KW-0378">Hydrolase</keyword>
<feature type="domain" description="HAMP" evidence="9">
    <location>
        <begin position="339"/>
        <end position="392"/>
    </location>
</feature>
<dbReference type="PANTHER" id="PTHR43156">
    <property type="entry name" value="STAGE II SPORULATION PROTEIN E-RELATED"/>
    <property type="match status" value="1"/>
</dbReference>
<dbReference type="PANTHER" id="PTHR43156:SF2">
    <property type="entry name" value="STAGE II SPORULATION PROTEIN E"/>
    <property type="match status" value="1"/>
</dbReference>
<evidence type="ECO:0000313" key="10">
    <source>
        <dbReference type="EMBL" id="MBB1087820.1"/>
    </source>
</evidence>
<dbReference type="AlphaFoldDB" id="A0A7W3U3A3"/>
<keyword evidence="7" id="KW-0175">Coiled coil</keyword>
<dbReference type="GO" id="GO:0016020">
    <property type="term" value="C:membrane"/>
    <property type="evidence" value="ECO:0007669"/>
    <property type="project" value="InterPro"/>
</dbReference>
<dbReference type="GO" id="GO:0007165">
    <property type="term" value="P:signal transduction"/>
    <property type="evidence" value="ECO:0007669"/>
    <property type="project" value="InterPro"/>
</dbReference>
<feature type="transmembrane region" description="Helical" evidence="8">
    <location>
        <begin position="26"/>
        <end position="51"/>
    </location>
</feature>
<keyword evidence="11" id="KW-1185">Reference proteome</keyword>
<organism evidence="10 11">
    <name type="scientific">Marilutibacter penaei</name>
    <dbReference type="NCBI Taxonomy" id="2759900"/>
    <lineage>
        <taxon>Bacteria</taxon>
        <taxon>Pseudomonadati</taxon>
        <taxon>Pseudomonadota</taxon>
        <taxon>Gammaproteobacteria</taxon>
        <taxon>Lysobacterales</taxon>
        <taxon>Lysobacteraceae</taxon>
        <taxon>Marilutibacter</taxon>
    </lineage>
</organism>
<gene>
    <name evidence="10" type="ORF">H4F99_04875</name>
</gene>
<feature type="transmembrane region" description="Helical" evidence="8">
    <location>
        <begin position="315"/>
        <end position="334"/>
    </location>
</feature>
<dbReference type="Pfam" id="PF02743">
    <property type="entry name" value="dCache_1"/>
    <property type="match status" value="1"/>
</dbReference>
<dbReference type="InterPro" id="IPR052016">
    <property type="entry name" value="Bact_Sigma-Reg"/>
</dbReference>
<dbReference type="SUPFAM" id="SSF81606">
    <property type="entry name" value="PP2C-like"/>
    <property type="match status" value="1"/>
</dbReference>
<dbReference type="Gene3D" id="3.60.40.10">
    <property type="entry name" value="PPM-type phosphatase domain"/>
    <property type="match status" value="1"/>
</dbReference>
<dbReference type="SMART" id="SM00331">
    <property type="entry name" value="PP2C_SIG"/>
    <property type="match status" value="1"/>
</dbReference>
<evidence type="ECO:0000256" key="4">
    <source>
        <dbReference type="ARBA" id="ARBA00022801"/>
    </source>
</evidence>
<dbReference type="InterPro" id="IPR033479">
    <property type="entry name" value="dCache_1"/>
</dbReference>
<dbReference type="Proteomes" id="UP000552587">
    <property type="component" value="Unassembled WGS sequence"/>
</dbReference>
<evidence type="ECO:0000256" key="1">
    <source>
        <dbReference type="ARBA" id="ARBA00004651"/>
    </source>
</evidence>
<dbReference type="GO" id="GO:0016791">
    <property type="term" value="F:phosphatase activity"/>
    <property type="evidence" value="ECO:0007669"/>
    <property type="project" value="TreeGrafter"/>
</dbReference>
<evidence type="ECO:0000313" key="11">
    <source>
        <dbReference type="Proteomes" id="UP000552587"/>
    </source>
</evidence>
<dbReference type="Pfam" id="PF00672">
    <property type="entry name" value="HAMP"/>
    <property type="match status" value="1"/>
</dbReference>
<feature type="coiled-coil region" evidence="7">
    <location>
        <begin position="377"/>
        <end position="407"/>
    </location>
</feature>
<keyword evidence="6 8" id="KW-0472">Membrane</keyword>
<keyword evidence="3 8" id="KW-0812">Transmembrane</keyword>
<dbReference type="Pfam" id="PF07228">
    <property type="entry name" value="SpoIIE"/>
    <property type="match status" value="1"/>
</dbReference>
<evidence type="ECO:0000256" key="5">
    <source>
        <dbReference type="ARBA" id="ARBA00022989"/>
    </source>
</evidence>
<reference evidence="10 11" key="1">
    <citation type="submission" date="2020-07" db="EMBL/GenBank/DDBJ databases">
        <authorList>
            <person name="Xu S."/>
            <person name="Li A."/>
        </authorList>
    </citation>
    <scope>NUCLEOTIDE SEQUENCE [LARGE SCALE GENOMIC DNA]</scope>
    <source>
        <strain evidence="10 11">SG-8</strain>
    </source>
</reference>
<evidence type="ECO:0000256" key="3">
    <source>
        <dbReference type="ARBA" id="ARBA00022692"/>
    </source>
</evidence>
<dbReference type="CDD" id="cd06225">
    <property type="entry name" value="HAMP"/>
    <property type="match status" value="1"/>
</dbReference>
<dbReference type="RefSeq" id="WP_182668609.1">
    <property type="nucleotide sequence ID" value="NZ_JACHTE010000003.1"/>
</dbReference>
<keyword evidence="2" id="KW-1003">Cell membrane</keyword>
<evidence type="ECO:0000256" key="8">
    <source>
        <dbReference type="SAM" id="Phobius"/>
    </source>
</evidence>
<comment type="caution">
    <text evidence="10">The sequence shown here is derived from an EMBL/GenBank/DDBJ whole genome shotgun (WGS) entry which is preliminary data.</text>
</comment>
<dbReference type="EMBL" id="JACHTE010000003">
    <property type="protein sequence ID" value="MBB1087820.1"/>
    <property type="molecule type" value="Genomic_DNA"/>
</dbReference>
<dbReference type="InterPro" id="IPR003660">
    <property type="entry name" value="HAMP_dom"/>
</dbReference>
<dbReference type="CDD" id="cd12913">
    <property type="entry name" value="PDC1_MCP_like"/>
    <property type="match status" value="1"/>
</dbReference>
<dbReference type="PROSITE" id="PS50885">
    <property type="entry name" value="HAMP"/>
    <property type="match status" value="1"/>
</dbReference>
<dbReference type="SUPFAM" id="SSF158472">
    <property type="entry name" value="HAMP domain-like"/>
    <property type="match status" value="1"/>
</dbReference>
<evidence type="ECO:0000259" key="9">
    <source>
        <dbReference type="PROSITE" id="PS50885"/>
    </source>
</evidence>
<sequence>MQEGRPTGRAGDPNHVRARDSLRTRIALWTGAMLIAVVVLLTTAIGAYLHWDIAEESRLDAMANARQAADHLETVMHTTTVTTQGLSTLAAGSDLAPAELTQTLRALVAATPGCIGGLLALEPRGEQPAYAVYSPASGEGRDFIATGYDYRAQAWFQRTIASDAAWWSDPYLNETAGHLWTVTYNAPLRGADGENRGMVSLDLPVETLTRELEPLAYLPGSRVTLVAPDGTLAMDSFVNVTEDRRTLDELAVAFGRTDLGPLIEAVQARRYLAFAHVNTETGESRYSVAEPVGDTGWMLLVSQSQSLMLARAHQALVLIALAGLVLSLLCMFVVRRLAKRIATPVQALTASAARIAAGDYDSPMAHTRRRDEVGVMARTLEHARTSIQRQLAEIEAMGAARQKLESELSIARDIQLAMLPPGRVIDRADHHLEVHAQLEPAKAVGGDFYTFVELGDGDLWFAIGDVSDKGVPAALFMARTTTVLEVAARATGEPAQVLARASRRLVEGNDTCMFATVLCGRINVRTGDCVLSSAGHDPPLLLHADGRADVLEFESGPPLGFEVHEAFPSWHGRLAAGMTLLAYTDGVTEAFDAGNVAFGMEGLVASVRAERDARDQCERLIADVHAYAQPAAQDDITVLAIRLREDGAPLPEEARGC</sequence>
<dbReference type="InterPro" id="IPR036457">
    <property type="entry name" value="PPM-type-like_dom_sf"/>
</dbReference>